<keyword evidence="2" id="KW-1185">Reference proteome</keyword>
<gene>
    <name evidence="1" type="ORF">Cni_G06874</name>
</gene>
<organism evidence="1 2">
    <name type="scientific">Canna indica</name>
    <name type="common">Indian-shot</name>
    <dbReference type="NCBI Taxonomy" id="4628"/>
    <lineage>
        <taxon>Eukaryota</taxon>
        <taxon>Viridiplantae</taxon>
        <taxon>Streptophyta</taxon>
        <taxon>Embryophyta</taxon>
        <taxon>Tracheophyta</taxon>
        <taxon>Spermatophyta</taxon>
        <taxon>Magnoliopsida</taxon>
        <taxon>Liliopsida</taxon>
        <taxon>Zingiberales</taxon>
        <taxon>Cannaceae</taxon>
        <taxon>Canna</taxon>
    </lineage>
</organism>
<protein>
    <submittedName>
        <fullName evidence="1">Uncharacterized protein</fullName>
    </submittedName>
</protein>
<dbReference type="AlphaFoldDB" id="A0AAQ3JXJ9"/>
<evidence type="ECO:0000313" key="2">
    <source>
        <dbReference type="Proteomes" id="UP001327560"/>
    </source>
</evidence>
<dbReference type="Proteomes" id="UP001327560">
    <property type="component" value="Chromosome 2"/>
</dbReference>
<accession>A0AAQ3JXJ9</accession>
<evidence type="ECO:0000313" key="1">
    <source>
        <dbReference type="EMBL" id="WOK98164.1"/>
    </source>
</evidence>
<dbReference type="EMBL" id="CP136891">
    <property type="protein sequence ID" value="WOK98164.1"/>
    <property type="molecule type" value="Genomic_DNA"/>
</dbReference>
<name>A0AAQ3JXJ9_9LILI</name>
<sequence length="101" mass="12010">MVCFDAFSYEPAWKIIDDKWEVQLHRPLHVAAYFLNPQLHYSSNFRADREITRGLYKVMDILLDDEERDKVDLQLEEFKHARGLFGFQSAKSMRLKKTPTC</sequence>
<reference evidence="1 2" key="1">
    <citation type="submission" date="2023-10" db="EMBL/GenBank/DDBJ databases">
        <title>Chromosome-scale genome assembly provides insights into flower coloration mechanisms of Canna indica.</title>
        <authorList>
            <person name="Li C."/>
        </authorList>
    </citation>
    <scope>NUCLEOTIDE SEQUENCE [LARGE SCALE GENOMIC DNA]</scope>
    <source>
        <tissue evidence="1">Flower</tissue>
    </source>
</reference>
<proteinExistence type="predicted"/>